<evidence type="ECO:0000256" key="1">
    <source>
        <dbReference type="ARBA" id="ARBA00001974"/>
    </source>
</evidence>
<reference evidence="8" key="1">
    <citation type="journal article" date="2020" name="Nature">
        <title>Giant virus diversity and host interactions through global metagenomics.</title>
        <authorList>
            <person name="Schulz F."/>
            <person name="Roux S."/>
            <person name="Paez-Espino D."/>
            <person name="Jungbluth S."/>
            <person name="Walsh D.A."/>
            <person name="Denef V.J."/>
            <person name="McMahon K.D."/>
            <person name="Konstantinidis K.T."/>
            <person name="Eloe-Fadrosh E.A."/>
            <person name="Kyrpides N.C."/>
            <person name="Woyke T."/>
        </authorList>
    </citation>
    <scope>NUCLEOTIDE SEQUENCE</scope>
    <source>
        <strain evidence="8">GVMAG-M-3300023184-24</strain>
    </source>
</reference>
<dbReference type="EC" id="1.8.3.2" evidence="2"/>
<protein>
    <recommendedName>
        <fullName evidence="2">thiol oxidase</fullName>
        <ecNumber evidence="2">1.8.3.2</ecNumber>
    </recommendedName>
</protein>
<dbReference type="AlphaFoldDB" id="A0A6C0I5M1"/>
<feature type="domain" description="ERV/ALR sulfhydryl oxidase" evidence="7">
    <location>
        <begin position="219"/>
        <end position="319"/>
    </location>
</feature>
<evidence type="ECO:0000256" key="2">
    <source>
        <dbReference type="ARBA" id="ARBA00012512"/>
    </source>
</evidence>
<evidence type="ECO:0000313" key="8">
    <source>
        <dbReference type="EMBL" id="QHT88089.1"/>
    </source>
</evidence>
<dbReference type="SUPFAM" id="SSF69000">
    <property type="entry name" value="FAD-dependent thiol oxidase"/>
    <property type="match status" value="2"/>
</dbReference>
<dbReference type="PANTHER" id="PTHR12645:SF0">
    <property type="entry name" value="FAD-LINKED SULFHYDRYL OXIDASE ALR"/>
    <property type="match status" value="1"/>
</dbReference>
<keyword evidence="3" id="KW-0285">Flavoprotein</keyword>
<name>A0A6C0I5M1_9ZZZZ</name>
<keyword evidence="5" id="KW-0560">Oxidoreductase</keyword>
<dbReference type="InterPro" id="IPR036774">
    <property type="entry name" value="ERV/ALR_sulphydryl_oxid_sf"/>
</dbReference>
<feature type="domain" description="ERV/ALR sulfhydryl oxidase" evidence="7">
    <location>
        <begin position="48"/>
        <end position="154"/>
    </location>
</feature>
<dbReference type="GO" id="GO:0050660">
    <property type="term" value="F:flavin adenine dinucleotide binding"/>
    <property type="evidence" value="ECO:0007669"/>
    <property type="project" value="TreeGrafter"/>
</dbReference>
<evidence type="ECO:0000256" key="6">
    <source>
        <dbReference type="ARBA" id="ARBA00023157"/>
    </source>
</evidence>
<dbReference type="Pfam" id="PF04777">
    <property type="entry name" value="Evr1_Alr"/>
    <property type="match status" value="1"/>
</dbReference>
<dbReference type="GO" id="GO:0005739">
    <property type="term" value="C:mitochondrion"/>
    <property type="evidence" value="ECO:0007669"/>
    <property type="project" value="TreeGrafter"/>
</dbReference>
<comment type="cofactor">
    <cofactor evidence="1">
        <name>FAD</name>
        <dbReference type="ChEBI" id="CHEBI:57692"/>
    </cofactor>
</comment>
<dbReference type="PANTHER" id="PTHR12645">
    <property type="entry name" value="ALR/ERV"/>
    <property type="match status" value="1"/>
</dbReference>
<sequence length="330" mass="39676">MNYVDVNSINKTSYLYPPPNNSILHKYYSNNTKDKYKFVKKSSNEQINIKNENKYAYSMIWKGIHYISNFLNALPGENNETEFHYSMFIKCISELLPNEEYSRHMKEFILKYPVDNLRTTEDKFKWSYKLHSYINFMRFVKNLKYYISNYSKKQVETILNNYCISLEFNNQQVNTCTTYINNKIKTLMNETTDQNEDYIFVENISYTEALEKYTITDTNIITKNDWGPTVWMMIHFFAANLKKNKINHYSDFIKSLTYVIPCEECRKHVRNNLIKHPLHINNNSDNNSLFEWSCNLHNIVNTQINKPVYPLCKSLFYKYLDNYNSMYEYV</sequence>
<dbReference type="GO" id="GO:0016971">
    <property type="term" value="F:flavin-dependent sulfhydryl oxidase activity"/>
    <property type="evidence" value="ECO:0007669"/>
    <property type="project" value="InterPro"/>
</dbReference>
<dbReference type="InterPro" id="IPR017905">
    <property type="entry name" value="ERV/ALR_sulphydryl_oxidase"/>
</dbReference>
<accession>A0A6C0I5M1</accession>
<keyword evidence="4" id="KW-0274">FAD</keyword>
<dbReference type="PROSITE" id="PS51324">
    <property type="entry name" value="ERV_ALR"/>
    <property type="match status" value="2"/>
</dbReference>
<keyword evidence="6" id="KW-1015">Disulfide bond</keyword>
<dbReference type="EMBL" id="MN740109">
    <property type="protein sequence ID" value="QHT88089.1"/>
    <property type="molecule type" value="Genomic_DNA"/>
</dbReference>
<dbReference type="Gene3D" id="1.20.120.310">
    <property type="entry name" value="ERV/ALR sulfhydryl oxidase domain"/>
    <property type="match status" value="2"/>
</dbReference>
<evidence type="ECO:0000256" key="4">
    <source>
        <dbReference type="ARBA" id="ARBA00022827"/>
    </source>
</evidence>
<proteinExistence type="predicted"/>
<dbReference type="InterPro" id="IPR039799">
    <property type="entry name" value="ALR/ERV"/>
</dbReference>
<evidence type="ECO:0000259" key="7">
    <source>
        <dbReference type="PROSITE" id="PS51324"/>
    </source>
</evidence>
<evidence type="ECO:0000256" key="3">
    <source>
        <dbReference type="ARBA" id="ARBA00022630"/>
    </source>
</evidence>
<organism evidence="8">
    <name type="scientific">viral metagenome</name>
    <dbReference type="NCBI Taxonomy" id="1070528"/>
    <lineage>
        <taxon>unclassified sequences</taxon>
        <taxon>metagenomes</taxon>
        <taxon>organismal metagenomes</taxon>
    </lineage>
</organism>
<evidence type="ECO:0000256" key="5">
    <source>
        <dbReference type="ARBA" id="ARBA00023002"/>
    </source>
</evidence>